<dbReference type="PANTHER" id="PTHR43673:SF10">
    <property type="entry name" value="NADH DEHYDROGENASE_NAD(P)H NITROREDUCTASE XCC3605-RELATED"/>
    <property type="match status" value="1"/>
</dbReference>
<dbReference type="Pfam" id="PF00881">
    <property type="entry name" value="Nitroreductase"/>
    <property type="match status" value="1"/>
</dbReference>
<protein>
    <submittedName>
        <fullName evidence="4">Nitroreductase family protein</fullName>
    </submittedName>
</protein>
<comment type="caution">
    <text evidence="4">The sequence shown here is derived from an EMBL/GenBank/DDBJ whole genome shotgun (WGS) entry which is preliminary data.</text>
</comment>
<accession>A0ABV6YW67</accession>
<reference evidence="4 5" key="1">
    <citation type="submission" date="2024-09" db="EMBL/GenBank/DDBJ databases">
        <title>Laminarin stimulates single cell rates of sulfate reduction while oxygen inhibits transcriptomic activity in coastal marine sediment.</title>
        <authorList>
            <person name="Lindsay M."/>
            <person name="Orcutt B."/>
            <person name="Emerson D."/>
            <person name="Stepanauskas R."/>
            <person name="D'Angelo T."/>
        </authorList>
    </citation>
    <scope>NUCLEOTIDE SEQUENCE [LARGE SCALE GENOMIC DNA]</scope>
    <source>
        <strain evidence="4">SAG AM-311-K15</strain>
    </source>
</reference>
<evidence type="ECO:0000259" key="3">
    <source>
        <dbReference type="Pfam" id="PF00881"/>
    </source>
</evidence>
<comment type="similarity">
    <text evidence="1">Belongs to the nitroreductase family.</text>
</comment>
<dbReference type="Proteomes" id="UP001594351">
    <property type="component" value="Unassembled WGS sequence"/>
</dbReference>
<dbReference type="EMBL" id="JBHPBY010000097">
    <property type="protein sequence ID" value="MFC1850410.1"/>
    <property type="molecule type" value="Genomic_DNA"/>
</dbReference>
<organism evidence="4 5">
    <name type="scientific">candidate division CSSED10-310 bacterium</name>
    <dbReference type="NCBI Taxonomy" id="2855610"/>
    <lineage>
        <taxon>Bacteria</taxon>
        <taxon>Bacteria division CSSED10-310</taxon>
    </lineage>
</organism>
<dbReference type="PANTHER" id="PTHR43673">
    <property type="entry name" value="NAD(P)H NITROREDUCTASE YDGI-RELATED"/>
    <property type="match status" value="1"/>
</dbReference>
<evidence type="ECO:0000313" key="5">
    <source>
        <dbReference type="Proteomes" id="UP001594351"/>
    </source>
</evidence>
<keyword evidence="2" id="KW-0560">Oxidoreductase</keyword>
<evidence type="ECO:0000313" key="4">
    <source>
        <dbReference type="EMBL" id="MFC1850410.1"/>
    </source>
</evidence>
<sequence>MELKQAIQGRRSIRAFETRKSVQKEVMTAILESAILAPTGGNAQPWHFFVLEQPEIKLKLVRAALKQKFIAQGTFVVVVCIDEQQAYSTYRDRGVGLYSIQDTAAAIQNMLLTAYSFGLGSCWVGAFSEEQVSFCLELPHNLRPVAIIPFGYPAEAPSRPQRKPLSTVCTWI</sequence>
<dbReference type="InterPro" id="IPR029479">
    <property type="entry name" value="Nitroreductase"/>
</dbReference>
<evidence type="ECO:0000256" key="2">
    <source>
        <dbReference type="ARBA" id="ARBA00023002"/>
    </source>
</evidence>
<proteinExistence type="inferred from homology"/>
<feature type="domain" description="Nitroreductase" evidence="3">
    <location>
        <begin position="64"/>
        <end position="152"/>
    </location>
</feature>
<keyword evidence="5" id="KW-1185">Reference proteome</keyword>
<dbReference type="Gene3D" id="3.40.109.10">
    <property type="entry name" value="NADH Oxidase"/>
    <property type="match status" value="1"/>
</dbReference>
<dbReference type="SUPFAM" id="SSF55469">
    <property type="entry name" value="FMN-dependent nitroreductase-like"/>
    <property type="match status" value="1"/>
</dbReference>
<gene>
    <name evidence="4" type="ORF">ACFL27_09490</name>
</gene>
<dbReference type="InterPro" id="IPR000415">
    <property type="entry name" value="Nitroreductase-like"/>
</dbReference>
<name>A0ABV6YW67_UNCC1</name>
<evidence type="ECO:0000256" key="1">
    <source>
        <dbReference type="ARBA" id="ARBA00007118"/>
    </source>
</evidence>